<gene>
    <name evidence="2" type="ORF">DB44_FY00020</name>
</gene>
<accession>A0A0C1H763</accession>
<name>A0A0C1H763_9BACT</name>
<keyword evidence="1" id="KW-0472">Membrane</keyword>
<dbReference type="AlphaFoldDB" id="A0A0C1H763"/>
<organism evidence="2 3">
    <name type="scientific">Candidatus Protochlamydia amoebophila</name>
    <dbReference type="NCBI Taxonomy" id="362787"/>
    <lineage>
        <taxon>Bacteria</taxon>
        <taxon>Pseudomonadati</taxon>
        <taxon>Chlamydiota</taxon>
        <taxon>Chlamydiia</taxon>
        <taxon>Parachlamydiales</taxon>
        <taxon>Parachlamydiaceae</taxon>
        <taxon>Candidatus Protochlamydia</taxon>
    </lineage>
</organism>
<reference evidence="2 3" key="1">
    <citation type="journal article" date="2014" name="Mol. Biol. Evol.">
        <title>Massive expansion of Ubiquitination-related gene families within the Chlamydiae.</title>
        <authorList>
            <person name="Domman D."/>
            <person name="Collingro A."/>
            <person name="Lagkouvardos I."/>
            <person name="Gehre L."/>
            <person name="Weinmaier T."/>
            <person name="Rattei T."/>
            <person name="Subtil A."/>
            <person name="Horn M."/>
        </authorList>
    </citation>
    <scope>NUCLEOTIDE SEQUENCE [LARGE SCALE GENOMIC DNA]</scope>
    <source>
        <strain evidence="2 3">EI2</strain>
    </source>
</reference>
<dbReference type="RefSeq" id="WP_039360827.1">
    <property type="nucleotide sequence ID" value="NZ_JSAN01000144.1"/>
</dbReference>
<proteinExistence type="predicted"/>
<evidence type="ECO:0000313" key="3">
    <source>
        <dbReference type="Proteomes" id="UP000031465"/>
    </source>
</evidence>
<feature type="transmembrane region" description="Helical" evidence="1">
    <location>
        <begin position="12"/>
        <end position="33"/>
    </location>
</feature>
<evidence type="ECO:0000256" key="1">
    <source>
        <dbReference type="SAM" id="Phobius"/>
    </source>
</evidence>
<evidence type="ECO:0000313" key="2">
    <source>
        <dbReference type="EMBL" id="KIC70768.1"/>
    </source>
</evidence>
<comment type="caution">
    <text evidence="2">The sequence shown here is derived from an EMBL/GenBank/DDBJ whole genome shotgun (WGS) entry which is preliminary data.</text>
</comment>
<dbReference type="Proteomes" id="UP000031465">
    <property type="component" value="Unassembled WGS sequence"/>
</dbReference>
<keyword evidence="1" id="KW-1133">Transmembrane helix</keyword>
<protein>
    <submittedName>
        <fullName evidence="2">Uncharacterized protein</fullName>
    </submittedName>
</protein>
<sequence length="65" mass="7347">MTCRNVKAIRIAIIRGTSLTFIAYEYFLFGIFLNEGIHGLQQAPLCDIPAKKVLRYVIKNSLLSC</sequence>
<dbReference type="EMBL" id="JSAN01000144">
    <property type="protein sequence ID" value="KIC70768.1"/>
    <property type="molecule type" value="Genomic_DNA"/>
</dbReference>
<keyword evidence="1" id="KW-0812">Transmembrane</keyword>